<dbReference type="Proteomes" id="UP001595821">
    <property type="component" value="Unassembled WGS sequence"/>
</dbReference>
<dbReference type="Pfam" id="PF00999">
    <property type="entry name" value="Na_H_Exchanger"/>
    <property type="match status" value="1"/>
</dbReference>
<evidence type="ECO:0000256" key="5">
    <source>
        <dbReference type="ARBA" id="ARBA00022989"/>
    </source>
</evidence>
<dbReference type="AlphaFoldDB" id="A0ABD5P6G5"/>
<feature type="domain" description="Cation/H+ exchanger transmembrane" evidence="8">
    <location>
        <begin position="17"/>
        <end position="395"/>
    </location>
</feature>
<feature type="transmembrane region" description="Helical" evidence="7">
    <location>
        <begin position="379"/>
        <end position="398"/>
    </location>
</feature>
<sequence>MATETALVDVGVLFGAVALAGLVANRIDQSVIPFYILVGMGLGPHVLGRLDFPALLGTDAVPHGSSLALAETDFVALGAELGIVFLLLFLGLEFNVDRLLAARDRIGRAGVVDLVVNFGVGLVVGYALFRAFLPAFLVAGVVYISSSAIITKSLIDLGWIANDEANPMLGTLVFEDLVIAVYLSIAAALVLGGGSVGEAARSIGLAMAFLLGLSLLVYFGTALFQRSLDTDSNEFVVLRAVGITALIAGGALALGVSEAVAAFFVGMAFSSTDHVHELERLLEPVRDTFAAVFFFWIGLVTDPTLFAGVASLVAIAALVTTPTKLASGYLGGRIYDLDARRSTRVALGMVTRGEFSLIIASIALTGAGEGLPEDVANTIYAFAVGYVLVMSILGTSLMQYSSPIESRVVPWLESDGTV</sequence>
<name>A0ABD5P6G5_9EURY</name>
<dbReference type="EMBL" id="JBHSDJ010000132">
    <property type="protein sequence ID" value="MFC4249496.1"/>
    <property type="molecule type" value="Genomic_DNA"/>
</dbReference>
<dbReference type="GeneID" id="71852143"/>
<organism evidence="9 10">
    <name type="scientific">Natribaculum luteum</name>
    <dbReference type="NCBI Taxonomy" id="1586232"/>
    <lineage>
        <taxon>Archaea</taxon>
        <taxon>Methanobacteriati</taxon>
        <taxon>Methanobacteriota</taxon>
        <taxon>Stenosarchaea group</taxon>
        <taxon>Halobacteria</taxon>
        <taxon>Halobacteriales</taxon>
        <taxon>Natrialbaceae</taxon>
        <taxon>Natribaculum</taxon>
    </lineage>
</organism>
<feature type="transmembrane region" description="Helical" evidence="7">
    <location>
        <begin position="236"/>
        <end position="269"/>
    </location>
</feature>
<evidence type="ECO:0000259" key="8">
    <source>
        <dbReference type="Pfam" id="PF00999"/>
    </source>
</evidence>
<dbReference type="RefSeq" id="WP_246970990.1">
    <property type="nucleotide sequence ID" value="NZ_CP095397.1"/>
</dbReference>
<keyword evidence="6 7" id="KW-0472">Membrane</keyword>
<evidence type="ECO:0000256" key="7">
    <source>
        <dbReference type="SAM" id="Phobius"/>
    </source>
</evidence>
<accession>A0ABD5P6G5</accession>
<evidence type="ECO:0000256" key="4">
    <source>
        <dbReference type="ARBA" id="ARBA00022692"/>
    </source>
</evidence>
<dbReference type="InterPro" id="IPR038770">
    <property type="entry name" value="Na+/solute_symporter_sf"/>
</dbReference>
<protein>
    <submittedName>
        <fullName evidence="9">Cation:proton antiporter</fullName>
    </submittedName>
</protein>
<evidence type="ECO:0000256" key="6">
    <source>
        <dbReference type="ARBA" id="ARBA00023136"/>
    </source>
</evidence>
<reference evidence="9 10" key="1">
    <citation type="journal article" date="2014" name="Int. J. Syst. Evol. Microbiol.">
        <title>Complete genome sequence of Corynebacterium casei LMG S-19264T (=DSM 44701T), isolated from a smear-ripened cheese.</title>
        <authorList>
            <consortium name="US DOE Joint Genome Institute (JGI-PGF)"/>
            <person name="Walter F."/>
            <person name="Albersmeier A."/>
            <person name="Kalinowski J."/>
            <person name="Ruckert C."/>
        </authorList>
    </citation>
    <scope>NUCLEOTIDE SEQUENCE [LARGE SCALE GENOMIC DNA]</scope>
    <source>
        <strain evidence="9 10">IBRC-M 10912</strain>
    </source>
</reference>
<evidence type="ECO:0000256" key="2">
    <source>
        <dbReference type="ARBA" id="ARBA00005551"/>
    </source>
</evidence>
<evidence type="ECO:0000256" key="1">
    <source>
        <dbReference type="ARBA" id="ARBA00004141"/>
    </source>
</evidence>
<comment type="subcellular location">
    <subcellularLocation>
        <location evidence="1">Membrane</location>
        <topology evidence="1">Multi-pass membrane protein</topology>
    </subcellularLocation>
</comment>
<feature type="transmembrane region" description="Helical" evidence="7">
    <location>
        <begin position="31"/>
        <end position="47"/>
    </location>
</feature>
<keyword evidence="4 7" id="KW-0812">Transmembrane</keyword>
<proteinExistence type="inferred from homology"/>
<gene>
    <name evidence="9" type="ORF">ACFOZ7_21615</name>
</gene>
<feature type="transmembrane region" description="Helical" evidence="7">
    <location>
        <begin position="345"/>
        <end position="367"/>
    </location>
</feature>
<feature type="transmembrane region" description="Helical" evidence="7">
    <location>
        <begin position="167"/>
        <end position="191"/>
    </location>
</feature>
<evidence type="ECO:0000313" key="9">
    <source>
        <dbReference type="EMBL" id="MFC4249496.1"/>
    </source>
</evidence>
<evidence type="ECO:0000256" key="3">
    <source>
        <dbReference type="ARBA" id="ARBA00022448"/>
    </source>
</evidence>
<feature type="transmembrane region" description="Helical" evidence="7">
    <location>
        <begin position="74"/>
        <end position="94"/>
    </location>
</feature>
<keyword evidence="3" id="KW-0813">Transport</keyword>
<comment type="similarity">
    <text evidence="2">Belongs to the monovalent cation:proton antiporter 2 (CPA2) transporter (TC 2.A.37) family.</text>
</comment>
<feature type="transmembrane region" description="Helical" evidence="7">
    <location>
        <begin position="106"/>
        <end position="129"/>
    </location>
</feature>
<dbReference type="GO" id="GO:0016020">
    <property type="term" value="C:membrane"/>
    <property type="evidence" value="ECO:0007669"/>
    <property type="project" value="UniProtKB-SubCell"/>
</dbReference>
<feature type="transmembrane region" description="Helical" evidence="7">
    <location>
        <begin position="6"/>
        <end position="24"/>
    </location>
</feature>
<feature type="transmembrane region" description="Helical" evidence="7">
    <location>
        <begin position="289"/>
        <end position="319"/>
    </location>
</feature>
<comment type="caution">
    <text evidence="9">The sequence shown here is derived from an EMBL/GenBank/DDBJ whole genome shotgun (WGS) entry which is preliminary data.</text>
</comment>
<feature type="transmembrane region" description="Helical" evidence="7">
    <location>
        <begin position="203"/>
        <end position="224"/>
    </location>
</feature>
<dbReference type="InterPro" id="IPR006153">
    <property type="entry name" value="Cation/H_exchanger_TM"/>
</dbReference>
<keyword evidence="5 7" id="KW-1133">Transmembrane helix</keyword>
<dbReference type="Gene3D" id="1.20.1530.20">
    <property type="match status" value="1"/>
</dbReference>
<dbReference type="PANTHER" id="PTHR42751:SF4">
    <property type="entry name" value="K(+)_H(+) ANTIPORTER SUBUNIT KHTU"/>
    <property type="match status" value="1"/>
</dbReference>
<feature type="transmembrane region" description="Helical" evidence="7">
    <location>
        <begin position="135"/>
        <end position="155"/>
    </location>
</feature>
<dbReference type="PANTHER" id="PTHR42751">
    <property type="entry name" value="SODIUM/HYDROGEN EXCHANGER FAMILY/TRKA DOMAIN PROTEIN"/>
    <property type="match status" value="1"/>
</dbReference>
<evidence type="ECO:0000313" key="10">
    <source>
        <dbReference type="Proteomes" id="UP001595821"/>
    </source>
</evidence>